<dbReference type="InterPro" id="IPR051674">
    <property type="entry name" value="Malate_Decarboxylase"/>
</dbReference>
<dbReference type="Pfam" id="PF03949">
    <property type="entry name" value="Malic_M"/>
    <property type="match status" value="1"/>
</dbReference>
<dbReference type="AlphaFoldDB" id="A0AA47EIE1"/>
<evidence type="ECO:0000256" key="3">
    <source>
        <dbReference type="ARBA" id="ARBA00008785"/>
    </source>
</evidence>
<evidence type="ECO:0000313" key="9">
    <source>
        <dbReference type="Proteomes" id="UP001164733"/>
    </source>
</evidence>
<proteinExistence type="inferred from homology"/>
<dbReference type="RefSeq" id="WP_216119541.1">
    <property type="nucleotide sequence ID" value="NZ_CP086239.1"/>
</dbReference>
<dbReference type="FunFam" id="3.40.50.10380:FF:000003">
    <property type="entry name" value="NADP-dependent malic enzyme"/>
    <property type="match status" value="1"/>
</dbReference>
<keyword evidence="5" id="KW-0560">Oxidoreductase</keyword>
<organism evidence="8 9">
    <name type="scientific">Clostridium estertheticum</name>
    <dbReference type="NCBI Taxonomy" id="238834"/>
    <lineage>
        <taxon>Bacteria</taxon>
        <taxon>Bacillati</taxon>
        <taxon>Bacillota</taxon>
        <taxon>Clostridia</taxon>
        <taxon>Eubacteriales</taxon>
        <taxon>Clostridiaceae</taxon>
        <taxon>Clostridium</taxon>
    </lineage>
</organism>
<dbReference type="InterPro" id="IPR015884">
    <property type="entry name" value="Malic_enzyme_CS"/>
</dbReference>
<dbReference type="InterPro" id="IPR012301">
    <property type="entry name" value="Malic_N_dom"/>
</dbReference>
<dbReference type="GO" id="GO:0046872">
    <property type="term" value="F:metal ion binding"/>
    <property type="evidence" value="ECO:0007669"/>
    <property type="project" value="UniProtKB-KW"/>
</dbReference>
<dbReference type="PANTHER" id="PTHR43237:SF4">
    <property type="entry name" value="NADP-DEPENDENT MALIC ENZYME"/>
    <property type="match status" value="1"/>
</dbReference>
<comment type="cofactor">
    <cofactor evidence="2">
        <name>Mg(2+)</name>
        <dbReference type="ChEBI" id="CHEBI:18420"/>
    </cofactor>
</comment>
<dbReference type="InterPro" id="IPR001891">
    <property type="entry name" value="Malic_OxRdtase"/>
</dbReference>
<evidence type="ECO:0000259" key="7">
    <source>
        <dbReference type="SMART" id="SM01274"/>
    </source>
</evidence>
<evidence type="ECO:0000313" key="8">
    <source>
        <dbReference type="EMBL" id="WAG60766.1"/>
    </source>
</evidence>
<dbReference type="SMART" id="SM01274">
    <property type="entry name" value="malic"/>
    <property type="match status" value="1"/>
</dbReference>
<comment type="cofactor">
    <cofactor evidence="1">
        <name>Mn(2+)</name>
        <dbReference type="ChEBI" id="CHEBI:29035"/>
    </cofactor>
</comment>
<reference evidence="8" key="1">
    <citation type="submission" date="2021-11" db="EMBL/GenBank/DDBJ databases">
        <title>Clostridia strains as spoilage organisms.</title>
        <authorList>
            <person name="Wambui J."/>
            <person name="Stevens M.J.A."/>
            <person name="Stephan R."/>
        </authorList>
    </citation>
    <scope>NUCLEOTIDE SEQUENCE</scope>
    <source>
        <strain evidence="8">CF009</strain>
    </source>
</reference>
<evidence type="ECO:0000256" key="2">
    <source>
        <dbReference type="ARBA" id="ARBA00001946"/>
    </source>
</evidence>
<dbReference type="Pfam" id="PF00390">
    <property type="entry name" value="malic"/>
    <property type="match status" value="1"/>
</dbReference>
<dbReference type="InterPro" id="IPR045213">
    <property type="entry name" value="Malic_NAD-bd_bact_type"/>
</dbReference>
<feature type="domain" description="Malic enzyme N-terminal" evidence="7">
    <location>
        <begin position="15"/>
        <end position="148"/>
    </location>
</feature>
<evidence type="ECO:0000259" key="6">
    <source>
        <dbReference type="SMART" id="SM00919"/>
    </source>
</evidence>
<feature type="domain" description="Malic enzyme NAD-binding" evidence="6">
    <location>
        <begin position="160"/>
        <end position="383"/>
    </location>
</feature>
<accession>A0AA47EIE1</accession>
<protein>
    <submittedName>
        <fullName evidence="8">NADP-dependent malic enzyme</fullName>
    </submittedName>
</protein>
<dbReference type="InterPro" id="IPR012302">
    <property type="entry name" value="Malic_NAD-bd"/>
</dbReference>
<evidence type="ECO:0000256" key="4">
    <source>
        <dbReference type="ARBA" id="ARBA00022723"/>
    </source>
</evidence>
<dbReference type="CDD" id="cd05311">
    <property type="entry name" value="NAD_bind_2_malic_enz"/>
    <property type="match status" value="1"/>
</dbReference>
<dbReference type="FunFam" id="3.40.50.720:FF:000095">
    <property type="entry name" value="NADP-dependent malic enzyme"/>
    <property type="match status" value="1"/>
</dbReference>
<dbReference type="GO" id="GO:0016616">
    <property type="term" value="F:oxidoreductase activity, acting on the CH-OH group of donors, NAD or NADP as acceptor"/>
    <property type="evidence" value="ECO:0007669"/>
    <property type="project" value="InterPro"/>
</dbReference>
<name>A0AA47EIE1_9CLOT</name>
<dbReference type="GO" id="GO:0004470">
    <property type="term" value="F:malic enzyme activity"/>
    <property type="evidence" value="ECO:0007669"/>
    <property type="project" value="InterPro"/>
</dbReference>
<dbReference type="PIRSF" id="PIRSF000106">
    <property type="entry name" value="ME"/>
    <property type="match status" value="1"/>
</dbReference>
<dbReference type="PANTHER" id="PTHR43237">
    <property type="entry name" value="NADP-DEPENDENT MALIC ENZYME"/>
    <property type="match status" value="1"/>
</dbReference>
<comment type="similarity">
    <text evidence="3">Belongs to the malic enzymes family.</text>
</comment>
<evidence type="ECO:0000256" key="1">
    <source>
        <dbReference type="ARBA" id="ARBA00001936"/>
    </source>
</evidence>
<evidence type="ECO:0000256" key="5">
    <source>
        <dbReference type="ARBA" id="ARBA00023002"/>
    </source>
</evidence>
<dbReference type="PROSITE" id="PS00331">
    <property type="entry name" value="MALIC_ENZYMES"/>
    <property type="match status" value="1"/>
</dbReference>
<keyword evidence="4" id="KW-0479">Metal-binding</keyword>
<sequence length="390" mass="41768">MNYFEESLKMHEKYTGKLEIKSKVKIETKEDLGLAYTPGVAEPCRRIYENEENVYKYTAKGNMVAVITDGTAILGLGDIGPKAGLPVMEGKAILFKEFANVDAFPICLDTKDVDEIVRTIQLISPGFGGINLEDISAPRCFEVEDKLKKILDIPVFHDDQHGTAIVVLAGLINAAKVVGKRLCDLKVVINGAGSAGTAISKLLLRSGVKNLIACDKVGILYRGMEKIDDAKTALAEITNPENIEGNLSDALVGADVFIGVSAPGIVTADMVKSMNKDSIVFGMANPTPEIMPDEAKKAGARVAGSGRSDYPNQVNNVLVFPGLFRGALDVRAKEINEEMKLAAAYAIANYIKDEDLNENNVIPSALDKGVATKVAEAIAKAARDTGVARI</sequence>
<dbReference type="SMART" id="SM00919">
    <property type="entry name" value="Malic_M"/>
    <property type="match status" value="1"/>
</dbReference>
<gene>
    <name evidence="8" type="ORF">LL038_00500</name>
</gene>
<dbReference type="GO" id="GO:0051287">
    <property type="term" value="F:NAD binding"/>
    <property type="evidence" value="ECO:0007669"/>
    <property type="project" value="InterPro"/>
</dbReference>
<dbReference type="EMBL" id="CP086239">
    <property type="protein sequence ID" value="WAG60766.1"/>
    <property type="molecule type" value="Genomic_DNA"/>
</dbReference>
<dbReference type="Proteomes" id="UP001164733">
    <property type="component" value="Chromosome"/>
</dbReference>